<dbReference type="GeneID" id="20821680"/>
<dbReference type="KEGG" id="nte:NEUTE1DRAFT100613"/>
<dbReference type="HOGENOM" id="CLU_2050275_0_0_1"/>
<proteinExistence type="predicted"/>
<reference evidence="2" key="1">
    <citation type="journal article" date="2011" name="Genetics">
        <title>Massive changes in genome architecture accompany the transition to self-fertility in the filamentous fungus Neurospora tetrasperma.</title>
        <authorList>
            <person name="Ellison C.E."/>
            <person name="Stajich J.E."/>
            <person name="Jacobson D.J."/>
            <person name="Natvig D.O."/>
            <person name="Lapidus A."/>
            <person name="Foster B."/>
            <person name="Aerts A."/>
            <person name="Riley R."/>
            <person name="Lindquist E.A."/>
            <person name="Grigoriev I.V."/>
            <person name="Taylor J.W."/>
        </authorList>
    </citation>
    <scope>NUCLEOTIDE SEQUENCE [LARGE SCALE GENOMIC DNA]</scope>
    <source>
        <strain evidence="2">FGSC 2508 / P0657</strain>
    </source>
</reference>
<dbReference type="RefSeq" id="XP_009850810.1">
    <property type="nucleotide sequence ID" value="XM_009852508.1"/>
</dbReference>
<evidence type="ECO:0000313" key="1">
    <source>
        <dbReference type="EMBL" id="EGO57712.1"/>
    </source>
</evidence>
<organism evidence="1 2">
    <name type="scientific">Neurospora tetrasperma (strain FGSC 2508 / ATCC MYA-4615 / P0657)</name>
    <dbReference type="NCBI Taxonomy" id="510951"/>
    <lineage>
        <taxon>Eukaryota</taxon>
        <taxon>Fungi</taxon>
        <taxon>Dikarya</taxon>
        <taxon>Ascomycota</taxon>
        <taxon>Pezizomycotina</taxon>
        <taxon>Sordariomycetes</taxon>
        <taxon>Sordariomycetidae</taxon>
        <taxon>Sordariales</taxon>
        <taxon>Sordariaceae</taxon>
        <taxon>Neurospora</taxon>
    </lineage>
</organism>
<name>F8MM38_NEUT8</name>
<evidence type="ECO:0000313" key="2">
    <source>
        <dbReference type="Proteomes" id="UP000008065"/>
    </source>
</evidence>
<dbReference type="VEuPathDB" id="FungiDB:NEUTE1DRAFT_100613"/>
<dbReference type="EMBL" id="GL891304">
    <property type="protein sequence ID" value="EGO57712.1"/>
    <property type="molecule type" value="Genomic_DNA"/>
</dbReference>
<protein>
    <submittedName>
        <fullName evidence="1">Uncharacterized protein</fullName>
    </submittedName>
</protein>
<dbReference type="Proteomes" id="UP000008065">
    <property type="component" value="Unassembled WGS sequence"/>
</dbReference>
<sequence length="117" mass="13443">MLRFSFPGESALQSIKMEEASGCNERDFEYTSADKRDVCTESVMPARRDCVGDGFYQTKFSAQKSEALKCVRVMRMDHGTENNFPGTRPMWRSRLILPLADLVMYVHRYLGFTGHFS</sequence>
<gene>
    <name evidence="1" type="ORF">NEUTE1DRAFT_100613</name>
</gene>
<keyword evidence="2" id="KW-1185">Reference proteome</keyword>
<accession>F8MM38</accession>
<dbReference type="AlphaFoldDB" id="F8MM38"/>